<dbReference type="Proteomes" id="UP001501576">
    <property type="component" value="Unassembled WGS sequence"/>
</dbReference>
<comment type="caution">
    <text evidence="1">The sequence shown here is derived from an EMBL/GenBank/DDBJ whole genome shotgun (WGS) entry which is preliminary data.</text>
</comment>
<dbReference type="EMBL" id="BAAABZ010000015">
    <property type="protein sequence ID" value="GAA0523120.1"/>
    <property type="molecule type" value="Genomic_DNA"/>
</dbReference>
<name>A0ABP3MM08_9ACTN</name>
<proteinExistence type="predicted"/>
<protein>
    <submittedName>
        <fullName evidence="1">Uncharacterized protein</fullName>
    </submittedName>
</protein>
<organism evidence="1 2">
    <name type="scientific">Streptomyces mordarskii</name>
    <dbReference type="NCBI Taxonomy" id="1226758"/>
    <lineage>
        <taxon>Bacteria</taxon>
        <taxon>Bacillati</taxon>
        <taxon>Actinomycetota</taxon>
        <taxon>Actinomycetes</taxon>
        <taxon>Kitasatosporales</taxon>
        <taxon>Streptomycetaceae</taxon>
        <taxon>Streptomyces</taxon>
    </lineage>
</organism>
<evidence type="ECO:0000313" key="1">
    <source>
        <dbReference type="EMBL" id="GAA0523120.1"/>
    </source>
</evidence>
<gene>
    <name evidence="1" type="ORF">GCM10010390_26780</name>
</gene>
<evidence type="ECO:0000313" key="2">
    <source>
        <dbReference type="Proteomes" id="UP001501576"/>
    </source>
</evidence>
<reference evidence="2" key="1">
    <citation type="journal article" date="2019" name="Int. J. Syst. Evol. Microbiol.">
        <title>The Global Catalogue of Microorganisms (GCM) 10K type strain sequencing project: providing services to taxonomists for standard genome sequencing and annotation.</title>
        <authorList>
            <consortium name="The Broad Institute Genomics Platform"/>
            <consortium name="The Broad Institute Genome Sequencing Center for Infectious Disease"/>
            <person name="Wu L."/>
            <person name="Ma J."/>
        </authorList>
    </citation>
    <scope>NUCLEOTIDE SEQUENCE [LARGE SCALE GENOMIC DNA]</scope>
    <source>
        <strain evidence="2">JCM 5052</strain>
    </source>
</reference>
<sequence length="99" mass="11178">MDHGPVPALDIDDIEDTAKLFGPVLRLEAQRLPPAREEWRQRGIIVPTDRADGEKPSHPQHPVRLLEGEHRVSQVSPFRLVLENPWPESGPGSTRHARD</sequence>
<keyword evidence="2" id="KW-1185">Reference proteome</keyword>
<accession>A0ABP3MM08</accession>